<evidence type="ECO:0000256" key="1">
    <source>
        <dbReference type="ARBA" id="ARBA00004477"/>
    </source>
</evidence>
<sequence length="220" mass="24926">MVFFPAVLWFVWAYFKCGIGGNGEERMAGWTWLLASCLINPCLVLIDHGHFQVGIVFDKKLHQLWIDSWMELVVATLFILSINHKQLSHLSGELLYNSYVLGMSFYFGPAFLGHLLGKCIKRKYPIVEVIKLDFVVLGTFALVWWPFLHSYEAAMQLFLVSSFLFTTLLVGAPKRGEHSIWSQGGSKSGIVMLALISSFLPANRASQEVGRRIYDPNFES</sequence>
<dbReference type="Pfam" id="PF03155">
    <property type="entry name" value="Alg6_Alg8"/>
    <property type="match status" value="1"/>
</dbReference>
<keyword evidence="9 10" id="KW-0472">Membrane</keyword>
<evidence type="ECO:0000256" key="2">
    <source>
        <dbReference type="ARBA" id="ARBA00004922"/>
    </source>
</evidence>
<accession>A0A0E0KD96</accession>
<organism evidence="12">
    <name type="scientific">Oryza punctata</name>
    <name type="common">Red rice</name>
    <dbReference type="NCBI Taxonomy" id="4537"/>
    <lineage>
        <taxon>Eukaryota</taxon>
        <taxon>Viridiplantae</taxon>
        <taxon>Streptophyta</taxon>
        <taxon>Embryophyta</taxon>
        <taxon>Tracheophyta</taxon>
        <taxon>Spermatophyta</taxon>
        <taxon>Magnoliopsida</taxon>
        <taxon>Liliopsida</taxon>
        <taxon>Poales</taxon>
        <taxon>Poaceae</taxon>
        <taxon>BOP clade</taxon>
        <taxon>Oryzoideae</taxon>
        <taxon>Oryzeae</taxon>
        <taxon>Oryzinae</taxon>
        <taxon>Oryza</taxon>
    </lineage>
</organism>
<evidence type="ECO:0000256" key="10">
    <source>
        <dbReference type="RuleBase" id="RU363110"/>
    </source>
</evidence>
<dbReference type="HOGENOM" id="CLU_1257859_0_0_1"/>
<keyword evidence="7 10" id="KW-0256">Endoplasmic reticulum</keyword>
<keyword evidence="5 10" id="KW-0808">Transferase</keyword>
<evidence type="ECO:0000256" key="5">
    <source>
        <dbReference type="ARBA" id="ARBA00022679"/>
    </source>
</evidence>
<feature type="transmembrane region" description="Helical" evidence="10">
    <location>
        <begin position="153"/>
        <end position="172"/>
    </location>
</feature>
<dbReference type="Gramene" id="OPUNC03G15560.1">
    <property type="protein sequence ID" value="OPUNC03G15560.1"/>
    <property type="gene ID" value="OPUNC03G15560"/>
</dbReference>
<comment type="pathway">
    <text evidence="2 10">Protein modification; protein glycosylation.</text>
</comment>
<feature type="transmembrane region" description="Helical" evidence="10">
    <location>
        <begin position="96"/>
        <end position="117"/>
    </location>
</feature>
<dbReference type="AlphaFoldDB" id="A0A0E0KD96"/>
<feature type="transmembrane region" description="Helical" evidence="10">
    <location>
        <begin position="129"/>
        <end position="147"/>
    </location>
</feature>
<evidence type="ECO:0000313" key="13">
    <source>
        <dbReference type="Proteomes" id="UP000026962"/>
    </source>
</evidence>
<dbReference type="GO" id="GO:0005789">
    <property type="term" value="C:endoplasmic reticulum membrane"/>
    <property type="evidence" value="ECO:0007669"/>
    <property type="project" value="UniProtKB-SubCell"/>
</dbReference>
<evidence type="ECO:0000256" key="7">
    <source>
        <dbReference type="ARBA" id="ARBA00022824"/>
    </source>
</evidence>
<dbReference type="GO" id="GO:0042281">
    <property type="term" value="F:dolichyl pyrophosphate Man9GlcNAc2 alpha-1,3-glucosyltransferase activity"/>
    <property type="evidence" value="ECO:0007669"/>
    <property type="project" value="TreeGrafter"/>
</dbReference>
<name>A0A0E0KD96_ORYPU</name>
<feature type="chain" id="PRO_5002364919" description="Alpha-1,3-glucosyltransferase" evidence="11">
    <location>
        <begin position="21"/>
        <end position="220"/>
    </location>
</feature>
<evidence type="ECO:0000256" key="4">
    <source>
        <dbReference type="ARBA" id="ARBA00022676"/>
    </source>
</evidence>
<dbReference type="UniPathway" id="UPA00378"/>
<dbReference type="InterPro" id="IPR004856">
    <property type="entry name" value="Glyco_trans_ALG6/ALG8"/>
</dbReference>
<dbReference type="EnsemblPlants" id="OPUNC03G15560.1">
    <property type="protein sequence ID" value="OPUNC03G15560.1"/>
    <property type="gene ID" value="OPUNC03G15560"/>
</dbReference>
<proteinExistence type="inferred from homology"/>
<evidence type="ECO:0000256" key="8">
    <source>
        <dbReference type="ARBA" id="ARBA00022989"/>
    </source>
</evidence>
<dbReference type="STRING" id="4537.A0A0E0KD96"/>
<protein>
    <recommendedName>
        <fullName evidence="10">Alpha-1,3-glucosyltransferase</fullName>
        <ecNumber evidence="10">2.4.1.-</ecNumber>
    </recommendedName>
</protein>
<dbReference type="PANTHER" id="PTHR12413:SF1">
    <property type="entry name" value="DOLICHYL PYROPHOSPHATE MAN9GLCNAC2 ALPHA-1,3-GLUCOSYLTRANSFERASE"/>
    <property type="match status" value="1"/>
</dbReference>
<evidence type="ECO:0000256" key="9">
    <source>
        <dbReference type="ARBA" id="ARBA00023136"/>
    </source>
</evidence>
<keyword evidence="8 10" id="KW-1133">Transmembrane helix</keyword>
<evidence type="ECO:0000256" key="11">
    <source>
        <dbReference type="SAM" id="SignalP"/>
    </source>
</evidence>
<dbReference type="OMA" id="IVIDHEM"/>
<evidence type="ECO:0000256" key="6">
    <source>
        <dbReference type="ARBA" id="ARBA00022692"/>
    </source>
</evidence>
<keyword evidence="11" id="KW-0732">Signal</keyword>
<dbReference type="EC" id="2.4.1.-" evidence="10"/>
<evidence type="ECO:0000256" key="3">
    <source>
        <dbReference type="ARBA" id="ARBA00008715"/>
    </source>
</evidence>
<evidence type="ECO:0000313" key="12">
    <source>
        <dbReference type="EnsemblPlants" id="OPUNC03G15560.1"/>
    </source>
</evidence>
<comment type="similarity">
    <text evidence="3 10">Belongs to the ALG6/ALG8 glucosyltransferase family.</text>
</comment>
<reference evidence="12" key="1">
    <citation type="submission" date="2015-04" db="UniProtKB">
        <authorList>
            <consortium name="EnsemblPlants"/>
        </authorList>
    </citation>
    <scope>IDENTIFICATION</scope>
</reference>
<keyword evidence="4 10" id="KW-0328">Glycosyltransferase</keyword>
<dbReference type="PANTHER" id="PTHR12413">
    <property type="entry name" value="DOLICHYL GLYCOSYLTRANSFERASE"/>
    <property type="match status" value="1"/>
</dbReference>
<comment type="subcellular location">
    <subcellularLocation>
        <location evidence="1 10">Endoplasmic reticulum membrane</location>
        <topology evidence="1 10">Multi-pass membrane protein</topology>
    </subcellularLocation>
</comment>
<feature type="signal peptide" evidence="11">
    <location>
        <begin position="1"/>
        <end position="20"/>
    </location>
</feature>
<reference evidence="12" key="2">
    <citation type="submission" date="2018-05" db="EMBL/GenBank/DDBJ databases">
        <title>OpunRS2 (Oryza punctata Reference Sequence Version 2).</title>
        <authorList>
            <person name="Zhang J."/>
            <person name="Kudrna D."/>
            <person name="Lee S."/>
            <person name="Talag J."/>
            <person name="Welchert J."/>
            <person name="Wing R.A."/>
        </authorList>
    </citation>
    <scope>NUCLEOTIDE SEQUENCE [LARGE SCALE GENOMIC DNA]</scope>
</reference>
<keyword evidence="13" id="KW-1185">Reference proteome</keyword>
<dbReference type="eggNOG" id="KOG2575">
    <property type="taxonomic scope" value="Eukaryota"/>
</dbReference>
<dbReference type="Proteomes" id="UP000026962">
    <property type="component" value="Chromosome 3"/>
</dbReference>
<keyword evidence="6 10" id="KW-0812">Transmembrane</keyword>
<comment type="caution">
    <text evidence="10">Lacks conserved residue(s) required for the propagation of feature annotation.</text>
</comment>